<evidence type="ECO:0000313" key="4">
    <source>
        <dbReference type="Proteomes" id="UP000637774"/>
    </source>
</evidence>
<dbReference type="EMBL" id="BMGY01000003">
    <property type="protein sequence ID" value="GGH80107.1"/>
    <property type="molecule type" value="Genomic_DNA"/>
</dbReference>
<dbReference type="Proteomes" id="UP000637774">
    <property type="component" value="Unassembled WGS sequence"/>
</dbReference>
<feature type="chain" id="PRO_5046463012" description="Outer membrane protein beta-barrel domain-containing protein" evidence="2">
    <location>
        <begin position="25"/>
        <end position="263"/>
    </location>
</feature>
<evidence type="ECO:0008006" key="5">
    <source>
        <dbReference type="Google" id="ProtNLM"/>
    </source>
</evidence>
<evidence type="ECO:0000256" key="2">
    <source>
        <dbReference type="SAM" id="SignalP"/>
    </source>
</evidence>
<dbReference type="SUPFAM" id="SSF56935">
    <property type="entry name" value="Porins"/>
    <property type="match status" value="1"/>
</dbReference>
<reference evidence="4" key="1">
    <citation type="journal article" date="2019" name="Int. J. Syst. Evol. Microbiol.">
        <title>The Global Catalogue of Microorganisms (GCM) 10K type strain sequencing project: providing services to taxonomists for standard genome sequencing and annotation.</title>
        <authorList>
            <consortium name="The Broad Institute Genomics Platform"/>
            <consortium name="The Broad Institute Genome Sequencing Center for Infectious Disease"/>
            <person name="Wu L."/>
            <person name="Ma J."/>
        </authorList>
    </citation>
    <scope>NUCLEOTIDE SEQUENCE [LARGE SCALE GENOMIC DNA]</scope>
    <source>
        <strain evidence="4">CGMCC 1.14966</strain>
    </source>
</reference>
<keyword evidence="2" id="KW-0732">Signal</keyword>
<protein>
    <recommendedName>
        <fullName evidence="5">Outer membrane protein beta-barrel domain-containing protein</fullName>
    </recommendedName>
</protein>
<evidence type="ECO:0000313" key="3">
    <source>
        <dbReference type="EMBL" id="GGH80107.1"/>
    </source>
</evidence>
<gene>
    <name evidence="3" type="ORF">GCM10011495_04830</name>
</gene>
<proteinExistence type="predicted"/>
<evidence type="ECO:0000256" key="1">
    <source>
        <dbReference type="SAM" id="MobiDB-lite"/>
    </source>
</evidence>
<accession>A0ABQ1ZXM0</accession>
<organism evidence="3 4">
    <name type="scientific">Hymenobacter frigidus</name>
    <dbReference type="NCBI Taxonomy" id="1524095"/>
    <lineage>
        <taxon>Bacteria</taxon>
        <taxon>Pseudomonadati</taxon>
        <taxon>Bacteroidota</taxon>
        <taxon>Cytophagia</taxon>
        <taxon>Cytophagales</taxon>
        <taxon>Hymenobacteraceae</taxon>
        <taxon>Hymenobacter</taxon>
    </lineage>
</organism>
<comment type="caution">
    <text evidence="3">The sequence shown here is derived from an EMBL/GenBank/DDBJ whole genome shotgun (WGS) entry which is preliminary data.</text>
</comment>
<sequence>MKRHLLPLLLLVGVAGLPTLTVQAQDKPVLNTAPPGLPPPPTRPVDRTPAPGQEPAPVAPTPAQEPVAQPSPDRPSGLDLPGTREARAKAAEAANTKMFVYTGFSLGYTSYFAGNAQVSQFVIGASPAIGYRINDRLSAGPGISYTYSNYSVDYGRNNGGGSLQSNNFGVKAFAQYRVYDQFFIHGEYELTRARVLEYDASNNPTGGKLDRTIESPLAGLGYRQQFSDRAAGDILLLYNFNDTFESLYPNPVIRFNFLFNFGR</sequence>
<dbReference type="RefSeq" id="WP_188560425.1">
    <property type="nucleotide sequence ID" value="NZ_BMGY01000003.1"/>
</dbReference>
<keyword evidence="4" id="KW-1185">Reference proteome</keyword>
<feature type="region of interest" description="Disordered" evidence="1">
    <location>
        <begin position="25"/>
        <end position="87"/>
    </location>
</feature>
<feature type="signal peptide" evidence="2">
    <location>
        <begin position="1"/>
        <end position="24"/>
    </location>
</feature>
<name>A0ABQ1ZXM0_9BACT</name>